<evidence type="ECO:0000313" key="3">
    <source>
        <dbReference type="Proteomes" id="UP001293254"/>
    </source>
</evidence>
<reference evidence="2" key="1">
    <citation type="submission" date="2020-06" db="EMBL/GenBank/DDBJ databases">
        <authorList>
            <person name="Li T."/>
            <person name="Hu X."/>
            <person name="Zhang T."/>
            <person name="Song X."/>
            <person name="Zhang H."/>
            <person name="Dai N."/>
            <person name="Sheng W."/>
            <person name="Hou X."/>
            <person name="Wei L."/>
        </authorList>
    </citation>
    <scope>NUCLEOTIDE SEQUENCE</scope>
    <source>
        <strain evidence="2">3651</strain>
        <tissue evidence="2">Leaf</tissue>
    </source>
</reference>
<comment type="caution">
    <text evidence="2">The sequence shown here is derived from an EMBL/GenBank/DDBJ whole genome shotgun (WGS) entry which is preliminary data.</text>
</comment>
<keyword evidence="3" id="KW-1185">Reference proteome</keyword>
<protein>
    <submittedName>
        <fullName evidence="2">Uncharacterized protein</fullName>
    </submittedName>
</protein>
<feature type="compositionally biased region" description="Basic residues" evidence="1">
    <location>
        <begin position="80"/>
        <end position="95"/>
    </location>
</feature>
<feature type="region of interest" description="Disordered" evidence="1">
    <location>
        <begin position="73"/>
        <end position="102"/>
    </location>
</feature>
<evidence type="ECO:0000256" key="1">
    <source>
        <dbReference type="SAM" id="MobiDB-lite"/>
    </source>
</evidence>
<accession>A0AAE1YMC6</accession>
<reference evidence="2" key="2">
    <citation type="journal article" date="2024" name="Plant">
        <title>Genomic evolution and insights into agronomic trait innovations of Sesamum species.</title>
        <authorList>
            <person name="Miao H."/>
            <person name="Wang L."/>
            <person name="Qu L."/>
            <person name="Liu H."/>
            <person name="Sun Y."/>
            <person name="Le M."/>
            <person name="Wang Q."/>
            <person name="Wei S."/>
            <person name="Zheng Y."/>
            <person name="Lin W."/>
            <person name="Duan Y."/>
            <person name="Cao H."/>
            <person name="Xiong S."/>
            <person name="Wang X."/>
            <person name="Wei L."/>
            <person name="Li C."/>
            <person name="Ma Q."/>
            <person name="Ju M."/>
            <person name="Zhao R."/>
            <person name="Li G."/>
            <person name="Mu C."/>
            <person name="Tian Q."/>
            <person name="Mei H."/>
            <person name="Zhang T."/>
            <person name="Gao T."/>
            <person name="Zhang H."/>
        </authorList>
    </citation>
    <scope>NUCLEOTIDE SEQUENCE</scope>
    <source>
        <strain evidence="2">3651</strain>
    </source>
</reference>
<dbReference type="EMBL" id="JACGWO010000003">
    <property type="protein sequence ID" value="KAK4433004.1"/>
    <property type="molecule type" value="Genomic_DNA"/>
</dbReference>
<evidence type="ECO:0000313" key="2">
    <source>
        <dbReference type="EMBL" id="KAK4433004.1"/>
    </source>
</evidence>
<organism evidence="2 3">
    <name type="scientific">Sesamum alatum</name>
    <dbReference type="NCBI Taxonomy" id="300844"/>
    <lineage>
        <taxon>Eukaryota</taxon>
        <taxon>Viridiplantae</taxon>
        <taxon>Streptophyta</taxon>
        <taxon>Embryophyta</taxon>
        <taxon>Tracheophyta</taxon>
        <taxon>Spermatophyta</taxon>
        <taxon>Magnoliopsida</taxon>
        <taxon>eudicotyledons</taxon>
        <taxon>Gunneridae</taxon>
        <taxon>Pentapetalae</taxon>
        <taxon>asterids</taxon>
        <taxon>lamiids</taxon>
        <taxon>Lamiales</taxon>
        <taxon>Pedaliaceae</taxon>
        <taxon>Sesamum</taxon>
    </lineage>
</organism>
<sequence>MVMIQAKRHINMPPPAYHPESQNLTVGVFYGGELRNIPVATCIAAKALDHLGSREFSVYIEYKPLQPEEVAVECDQTGKHDKKNKKSKGKGKGKSKASENDDDFEFLGVENVEKNEIVIPPQVSNQPVADSQNLSPSILTEPGPSMTQPSMPGPSMYEQLQMAHNNISLQLPVTLQPRLNIRAPPPMTGTWFMPCFSSRPSFPVSKTITKEHEQKYVNLSNWPTSQSKEHGKK</sequence>
<gene>
    <name evidence="2" type="ORF">Salat_1062600</name>
</gene>
<feature type="compositionally biased region" description="Polar residues" evidence="1">
    <location>
        <begin position="124"/>
        <end position="138"/>
    </location>
</feature>
<proteinExistence type="predicted"/>
<feature type="region of interest" description="Disordered" evidence="1">
    <location>
        <begin position="124"/>
        <end position="151"/>
    </location>
</feature>
<name>A0AAE1YMC6_9LAMI</name>
<dbReference type="Proteomes" id="UP001293254">
    <property type="component" value="Unassembled WGS sequence"/>
</dbReference>
<dbReference type="AlphaFoldDB" id="A0AAE1YMC6"/>